<keyword evidence="2" id="KW-1185">Reference proteome</keyword>
<proteinExistence type="predicted"/>
<gene>
    <name evidence="1" type="ORF">JI750_04095</name>
</gene>
<dbReference type="Pfam" id="PF20330">
    <property type="entry name" value="DUF6625"/>
    <property type="match status" value="1"/>
</dbReference>
<dbReference type="EMBL" id="JAERSF010000001">
    <property type="protein sequence ID" value="MBL0736053.1"/>
    <property type="molecule type" value="Genomic_DNA"/>
</dbReference>
<sequence length="279" mass="32956">MKISPSIAILTCWYGDYPWYLPYFIKSCKYNPSIDFVIITENKTIIPNKPSNVIVVNKSFDEFKNNASFRLGFQVALDTPYKLNDFKPAYGFLFPEIISKYDFWGHADIDMVYGNIRGFMTDELLQNYDILTSREDFIMGTFCLFRNNQQMNTLFMKSRDYRYILTNEQYFSFDECNFLFEELGLGHSILDYPNNLQSMTYLAKKGNKEGSFKAFFDRLIIRGMSNKIRWDNGLIIYDDKFECLFYDMIDYKVKCKNKNASSTIPDIFYFNEKGIKIVL</sequence>
<accession>A0ABS1K9C6</accession>
<dbReference type="InterPro" id="IPR046733">
    <property type="entry name" value="DUF6625"/>
</dbReference>
<protein>
    <submittedName>
        <fullName evidence="1">Uncharacterized protein</fullName>
    </submittedName>
</protein>
<dbReference type="RefSeq" id="WP_201999077.1">
    <property type="nucleotide sequence ID" value="NZ_JAERSF010000001.1"/>
</dbReference>
<evidence type="ECO:0000313" key="1">
    <source>
        <dbReference type="EMBL" id="MBL0736053.1"/>
    </source>
</evidence>
<organism evidence="1 2">
    <name type="scientific">Flavobacterium tagetis</name>
    <dbReference type="NCBI Taxonomy" id="2801336"/>
    <lineage>
        <taxon>Bacteria</taxon>
        <taxon>Pseudomonadati</taxon>
        <taxon>Bacteroidota</taxon>
        <taxon>Flavobacteriia</taxon>
        <taxon>Flavobacteriales</taxon>
        <taxon>Flavobacteriaceae</taxon>
        <taxon>Flavobacterium</taxon>
    </lineage>
</organism>
<dbReference type="Proteomes" id="UP000603728">
    <property type="component" value="Unassembled WGS sequence"/>
</dbReference>
<evidence type="ECO:0000313" key="2">
    <source>
        <dbReference type="Proteomes" id="UP000603728"/>
    </source>
</evidence>
<name>A0ABS1K9C6_9FLAO</name>
<comment type="caution">
    <text evidence="1">The sequence shown here is derived from an EMBL/GenBank/DDBJ whole genome shotgun (WGS) entry which is preliminary data.</text>
</comment>
<reference evidence="1 2" key="1">
    <citation type="submission" date="2021-01" db="EMBL/GenBank/DDBJ databases">
        <title>Genome seq and assembly of Flavobacterium sp. GN10.</title>
        <authorList>
            <person name="Chhetri G."/>
        </authorList>
    </citation>
    <scope>NUCLEOTIDE SEQUENCE [LARGE SCALE GENOMIC DNA]</scope>
    <source>
        <strain evidence="1 2">GN10</strain>
    </source>
</reference>